<keyword evidence="1 4" id="KW-1003">Cell membrane</keyword>
<dbReference type="AlphaFoldDB" id="A0A455U364"/>
<name>A0A455U364_9GAMM</name>
<dbReference type="SUPFAM" id="SSF101322">
    <property type="entry name" value="YcfC-like"/>
    <property type="match status" value="1"/>
</dbReference>
<evidence type="ECO:0000256" key="5">
    <source>
        <dbReference type="SAM" id="MobiDB-lite"/>
    </source>
</evidence>
<dbReference type="Proteomes" id="UP000320231">
    <property type="component" value="Chromosome"/>
</dbReference>
<proteinExistence type="inferred from homology"/>
<dbReference type="PANTHER" id="PTHR38100">
    <property type="entry name" value="HIGH FREQUENCY LYSOGENIZATION PROTEIN HFLD"/>
    <property type="match status" value="1"/>
</dbReference>
<keyword evidence="2 4" id="KW-0963">Cytoplasm</keyword>
<evidence type="ECO:0000256" key="4">
    <source>
        <dbReference type="HAMAP-Rule" id="MF_00695"/>
    </source>
</evidence>
<evidence type="ECO:0000313" key="7">
    <source>
        <dbReference type="Proteomes" id="UP000320231"/>
    </source>
</evidence>
<dbReference type="InterPro" id="IPR007451">
    <property type="entry name" value="HflD"/>
</dbReference>
<protein>
    <recommendedName>
        <fullName evidence="4">High frequency lysogenization protein HflD homolog</fullName>
    </recommendedName>
</protein>
<evidence type="ECO:0000313" key="6">
    <source>
        <dbReference type="EMBL" id="BBI60446.1"/>
    </source>
</evidence>
<dbReference type="GO" id="GO:0005886">
    <property type="term" value="C:plasma membrane"/>
    <property type="evidence" value="ECO:0007669"/>
    <property type="project" value="UniProtKB-SubCell"/>
</dbReference>
<dbReference type="EMBL" id="AP019514">
    <property type="protein sequence ID" value="BBI60446.1"/>
    <property type="molecule type" value="Genomic_DNA"/>
</dbReference>
<evidence type="ECO:0000256" key="3">
    <source>
        <dbReference type="ARBA" id="ARBA00023136"/>
    </source>
</evidence>
<evidence type="ECO:0000256" key="2">
    <source>
        <dbReference type="ARBA" id="ARBA00022490"/>
    </source>
</evidence>
<dbReference type="GO" id="GO:0005737">
    <property type="term" value="C:cytoplasm"/>
    <property type="evidence" value="ECO:0007669"/>
    <property type="project" value="UniProtKB-SubCell"/>
</dbReference>
<feature type="compositionally biased region" description="Basic and acidic residues" evidence="5">
    <location>
        <begin position="1"/>
        <end position="19"/>
    </location>
</feature>
<dbReference type="InterPro" id="IPR035932">
    <property type="entry name" value="HflD-like_sf"/>
</dbReference>
<reference evidence="6 7" key="1">
    <citation type="journal article" date="2019" name="Microbiol. Resour. Announc.">
        <title>Complete Genome Sequence of Halomonas sulfidaeris Strain Esulfide1 Isolated from a Metal Sulfide Rock at a Depth of 2,200 Meters, Obtained Using Nanopore Sequencing.</title>
        <authorList>
            <person name="Saito M."/>
            <person name="Nishigata A."/>
            <person name="Galipon J."/>
            <person name="Arakawa K."/>
        </authorList>
    </citation>
    <scope>NUCLEOTIDE SEQUENCE [LARGE SCALE GENOMIC DNA]</scope>
    <source>
        <strain evidence="6 7">ATCC BAA-803</strain>
    </source>
</reference>
<comment type="subcellular location">
    <subcellularLocation>
        <location evidence="4">Cytoplasm</location>
    </subcellularLocation>
    <subcellularLocation>
        <location evidence="4">Cell membrane</location>
        <topology evidence="4">Peripheral membrane protein</topology>
        <orientation evidence="4">Cytoplasmic side</orientation>
    </subcellularLocation>
</comment>
<dbReference type="HAMAP" id="MF_00695">
    <property type="entry name" value="HflD_protein"/>
    <property type="match status" value="1"/>
</dbReference>
<sequence>MEKKPRRLLHESDDPDSSRPDSPAARQALALAGVFQAASLVDELARTGQVDPRAWETLIEATVDTNPESFEAIYGGHPNNLRRGLDTLEALVGRKQANPVVLRYGFSLLLLMNKLRTNSDMMDSLGQQLIRIQGQAEHFGTTHENVIASLGEAYQETISTFKTRIVVQGDPSLLQSRMMPERVRACLMAGIRFGLLWHQQGGRRWKLVFQRKALRRALDSLS</sequence>
<feature type="region of interest" description="Disordered" evidence="5">
    <location>
        <begin position="1"/>
        <end position="23"/>
    </location>
</feature>
<keyword evidence="3 4" id="KW-0472">Membrane</keyword>
<dbReference type="KEGG" id="hsr:HSBAA_17520"/>
<dbReference type="PANTHER" id="PTHR38100:SF1">
    <property type="entry name" value="HIGH FREQUENCY LYSOGENIZATION PROTEIN HFLD"/>
    <property type="match status" value="1"/>
</dbReference>
<organism evidence="6 7">
    <name type="scientific">Vreelandella sulfidaeris</name>
    <dbReference type="NCBI Taxonomy" id="115553"/>
    <lineage>
        <taxon>Bacteria</taxon>
        <taxon>Pseudomonadati</taxon>
        <taxon>Pseudomonadota</taxon>
        <taxon>Gammaproteobacteria</taxon>
        <taxon>Oceanospirillales</taxon>
        <taxon>Halomonadaceae</taxon>
        <taxon>Vreelandella</taxon>
    </lineage>
</organism>
<dbReference type="NCBIfam" id="NF001246">
    <property type="entry name" value="PRK00218.1-2"/>
    <property type="match status" value="1"/>
</dbReference>
<comment type="similarity">
    <text evidence="4">Belongs to the HflD family.</text>
</comment>
<gene>
    <name evidence="4 6" type="primary">hflD</name>
    <name evidence="6" type="ORF">HSBAA_17520</name>
</gene>
<dbReference type="Gene3D" id="1.10.3890.10">
    <property type="entry name" value="HflD-like"/>
    <property type="match status" value="1"/>
</dbReference>
<dbReference type="Pfam" id="PF04356">
    <property type="entry name" value="DUF489"/>
    <property type="match status" value="1"/>
</dbReference>
<evidence type="ECO:0000256" key="1">
    <source>
        <dbReference type="ARBA" id="ARBA00022475"/>
    </source>
</evidence>
<accession>A0A455U364</accession>